<dbReference type="GO" id="GO:0004674">
    <property type="term" value="F:protein serine/threonine kinase activity"/>
    <property type="evidence" value="ECO:0007669"/>
    <property type="project" value="UniProtKB-EC"/>
</dbReference>
<accession>A0AAU9ILH8</accession>
<dbReference type="CDD" id="cd14016">
    <property type="entry name" value="STKc_CK1"/>
    <property type="match status" value="1"/>
</dbReference>
<dbReference type="SUPFAM" id="SSF56112">
    <property type="entry name" value="Protein kinase-like (PK-like)"/>
    <property type="match status" value="1"/>
</dbReference>
<evidence type="ECO:0000313" key="5">
    <source>
        <dbReference type="EMBL" id="CAG9314611.1"/>
    </source>
</evidence>
<dbReference type="InterPro" id="IPR000719">
    <property type="entry name" value="Prot_kinase_dom"/>
</dbReference>
<dbReference type="EMBL" id="CAJZBQ010000012">
    <property type="protein sequence ID" value="CAG9314611.1"/>
    <property type="molecule type" value="Genomic_DNA"/>
</dbReference>
<keyword evidence="6" id="KW-1185">Reference proteome</keyword>
<feature type="compositionally biased region" description="Basic and acidic residues" evidence="3">
    <location>
        <begin position="316"/>
        <end position="329"/>
    </location>
</feature>
<dbReference type="Pfam" id="PF00069">
    <property type="entry name" value="Pkinase"/>
    <property type="match status" value="1"/>
</dbReference>
<dbReference type="PROSITE" id="PS50011">
    <property type="entry name" value="PROTEIN_KINASE_DOM"/>
    <property type="match status" value="1"/>
</dbReference>
<dbReference type="GO" id="GO:0005524">
    <property type="term" value="F:ATP binding"/>
    <property type="evidence" value="ECO:0007669"/>
    <property type="project" value="InterPro"/>
</dbReference>
<evidence type="ECO:0000313" key="6">
    <source>
        <dbReference type="Proteomes" id="UP001162131"/>
    </source>
</evidence>
<evidence type="ECO:0000259" key="4">
    <source>
        <dbReference type="PROSITE" id="PS50011"/>
    </source>
</evidence>
<dbReference type="Gene3D" id="1.10.510.10">
    <property type="entry name" value="Transferase(Phosphotransferase) domain 1"/>
    <property type="match status" value="1"/>
</dbReference>
<dbReference type="AlphaFoldDB" id="A0AAU9ILH8"/>
<dbReference type="SMART" id="SM00220">
    <property type="entry name" value="S_TKc"/>
    <property type="match status" value="1"/>
</dbReference>
<evidence type="ECO:0000256" key="1">
    <source>
        <dbReference type="ARBA" id="ARBA00012513"/>
    </source>
</evidence>
<evidence type="ECO:0000256" key="3">
    <source>
        <dbReference type="SAM" id="MobiDB-lite"/>
    </source>
</evidence>
<dbReference type="PANTHER" id="PTHR11909">
    <property type="entry name" value="CASEIN KINASE-RELATED"/>
    <property type="match status" value="1"/>
</dbReference>
<dbReference type="Proteomes" id="UP001162131">
    <property type="component" value="Unassembled WGS sequence"/>
</dbReference>
<gene>
    <name evidence="5" type="ORF">BSTOLATCC_MIC11612</name>
</gene>
<evidence type="ECO:0000256" key="2">
    <source>
        <dbReference type="ARBA" id="ARBA00023860"/>
    </source>
</evidence>
<feature type="domain" description="Protein kinase" evidence="4">
    <location>
        <begin position="9"/>
        <end position="276"/>
    </location>
</feature>
<name>A0AAU9ILH8_9CILI</name>
<proteinExistence type="predicted"/>
<sequence length="337" mass="39043">MNYIFGEYWKLDKKITSGSFGEVFIGKHIATGEEVAIKLEPVSSAYNQLLMESAILLRLKEEPGVPKVKWYGTNGPFNVLIMDLLGYTIQELFFMCQKVFSLKTVLMIAEQAISRIESLHSYHLIHRDIKPENFLIGKNQFENIIYLIDFGLSKRYKKSPKNHIKYKQGKGFTGNQRFCSNNALLGIEQSRRDDLEALGYMLIYLLSGSLPWEGIGNTSQMRKEELIKRKVCATVQELCFLCPPEFSTYMSYVKSLEFTAKPDYAYIKRLFRDLFIRMDYDFDYNYDWKAACSYNSHSPALTLKRSWTQNNFVKDSEHQNGEEDGRPEEGTNSCIII</sequence>
<dbReference type="PROSITE" id="PS00108">
    <property type="entry name" value="PROTEIN_KINASE_ST"/>
    <property type="match status" value="1"/>
</dbReference>
<dbReference type="InterPro" id="IPR050235">
    <property type="entry name" value="CK1_Ser-Thr_kinase"/>
</dbReference>
<protein>
    <recommendedName>
        <fullName evidence="2">Casein kinase I</fullName>
        <ecNumber evidence="1">2.7.11.1</ecNumber>
    </recommendedName>
</protein>
<dbReference type="EC" id="2.7.11.1" evidence="1"/>
<feature type="region of interest" description="Disordered" evidence="3">
    <location>
        <begin position="316"/>
        <end position="337"/>
    </location>
</feature>
<organism evidence="5 6">
    <name type="scientific">Blepharisma stoltei</name>
    <dbReference type="NCBI Taxonomy" id="1481888"/>
    <lineage>
        <taxon>Eukaryota</taxon>
        <taxon>Sar</taxon>
        <taxon>Alveolata</taxon>
        <taxon>Ciliophora</taxon>
        <taxon>Postciliodesmatophora</taxon>
        <taxon>Heterotrichea</taxon>
        <taxon>Heterotrichida</taxon>
        <taxon>Blepharismidae</taxon>
        <taxon>Blepharisma</taxon>
    </lineage>
</organism>
<reference evidence="5" key="1">
    <citation type="submission" date="2021-09" db="EMBL/GenBank/DDBJ databases">
        <authorList>
            <consortium name="AG Swart"/>
            <person name="Singh M."/>
            <person name="Singh A."/>
            <person name="Seah K."/>
            <person name="Emmerich C."/>
        </authorList>
    </citation>
    <scope>NUCLEOTIDE SEQUENCE</scope>
    <source>
        <strain evidence="5">ATCC30299</strain>
    </source>
</reference>
<dbReference type="InterPro" id="IPR011009">
    <property type="entry name" value="Kinase-like_dom_sf"/>
</dbReference>
<dbReference type="InterPro" id="IPR008271">
    <property type="entry name" value="Ser/Thr_kinase_AS"/>
</dbReference>
<comment type="caution">
    <text evidence="5">The sequence shown here is derived from an EMBL/GenBank/DDBJ whole genome shotgun (WGS) entry which is preliminary data.</text>
</comment>